<dbReference type="AlphaFoldDB" id="A0A179FWL8"/>
<dbReference type="RefSeq" id="XP_018146592.1">
    <property type="nucleotide sequence ID" value="XM_018282212.1"/>
</dbReference>
<dbReference type="Proteomes" id="UP000078397">
    <property type="component" value="Unassembled WGS sequence"/>
</dbReference>
<evidence type="ECO:0000256" key="1">
    <source>
        <dbReference type="SAM" id="MobiDB-lite"/>
    </source>
</evidence>
<dbReference type="OrthoDB" id="5362269at2759"/>
<keyword evidence="4" id="KW-1185">Reference proteome</keyword>
<gene>
    <name evidence="3" type="ORF">VFPPC_02589</name>
</gene>
<protein>
    <submittedName>
        <fullName evidence="3">Uncharacterized protein</fullName>
    </submittedName>
</protein>
<feature type="region of interest" description="Disordered" evidence="1">
    <location>
        <begin position="21"/>
        <end position="40"/>
    </location>
</feature>
<dbReference type="KEGG" id="pchm:VFPPC_02589"/>
<feature type="compositionally biased region" description="Basic and acidic residues" evidence="1">
    <location>
        <begin position="100"/>
        <end position="125"/>
    </location>
</feature>
<feature type="compositionally biased region" description="Low complexity" evidence="1">
    <location>
        <begin position="140"/>
        <end position="155"/>
    </location>
</feature>
<dbReference type="STRING" id="1380566.A0A179FWL8"/>
<reference evidence="3 4" key="1">
    <citation type="journal article" date="2016" name="PLoS Pathog.">
        <title>Biosynthesis of antibiotic leucinostatins in bio-control fungus Purpureocillium lilacinum and their inhibition on phytophthora revealed by genome mining.</title>
        <authorList>
            <person name="Wang G."/>
            <person name="Liu Z."/>
            <person name="Lin R."/>
            <person name="Li E."/>
            <person name="Mao Z."/>
            <person name="Ling J."/>
            <person name="Yang Y."/>
            <person name="Yin W.B."/>
            <person name="Xie B."/>
        </authorList>
    </citation>
    <scope>NUCLEOTIDE SEQUENCE [LARGE SCALE GENOMIC DNA]</scope>
    <source>
        <strain evidence="3">170</strain>
    </source>
</reference>
<feature type="compositionally biased region" description="Low complexity" evidence="1">
    <location>
        <begin position="87"/>
        <end position="99"/>
    </location>
</feature>
<proteinExistence type="predicted"/>
<dbReference type="GeneID" id="28846206"/>
<accession>A0A179FWL8</accession>
<evidence type="ECO:0000313" key="3">
    <source>
        <dbReference type="EMBL" id="OAQ70055.1"/>
    </source>
</evidence>
<feature type="signal peptide" evidence="2">
    <location>
        <begin position="1"/>
        <end position="17"/>
    </location>
</feature>
<sequence length="189" mass="18931">MHLKSFISICLIGQVVAQATTEPSSGSASKTLPPSPTGSICQPHGDHWHCHASSTSAVDNHSATGSCEPHGDHWHCPSGVPKPTTPPAQTQTGAKPTATGDDHDDHDDHDHGNGKECTPHNDHWHCPSGVSAPTYPPTAAPTKAPSSSGSSSGTAAAATSTTVTAGAGRANVIGAGSFIGAVLVAAVMA</sequence>
<name>A0A179FWL8_METCM</name>
<keyword evidence="2" id="KW-0732">Signal</keyword>
<feature type="region of interest" description="Disordered" evidence="1">
    <location>
        <begin position="58"/>
        <end position="155"/>
    </location>
</feature>
<evidence type="ECO:0000313" key="4">
    <source>
        <dbReference type="Proteomes" id="UP000078397"/>
    </source>
</evidence>
<feature type="chain" id="PRO_5008102131" evidence="2">
    <location>
        <begin position="18"/>
        <end position="189"/>
    </location>
</feature>
<evidence type="ECO:0000256" key="2">
    <source>
        <dbReference type="SAM" id="SignalP"/>
    </source>
</evidence>
<comment type="caution">
    <text evidence="3">The sequence shown here is derived from an EMBL/GenBank/DDBJ whole genome shotgun (WGS) entry which is preliminary data.</text>
</comment>
<dbReference type="EMBL" id="LSBJ02000002">
    <property type="protein sequence ID" value="OAQ70055.1"/>
    <property type="molecule type" value="Genomic_DNA"/>
</dbReference>
<organism evidence="3 4">
    <name type="scientific">Pochonia chlamydosporia 170</name>
    <dbReference type="NCBI Taxonomy" id="1380566"/>
    <lineage>
        <taxon>Eukaryota</taxon>
        <taxon>Fungi</taxon>
        <taxon>Dikarya</taxon>
        <taxon>Ascomycota</taxon>
        <taxon>Pezizomycotina</taxon>
        <taxon>Sordariomycetes</taxon>
        <taxon>Hypocreomycetidae</taxon>
        <taxon>Hypocreales</taxon>
        <taxon>Clavicipitaceae</taxon>
        <taxon>Pochonia</taxon>
    </lineage>
</organism>